<protein>
    <submittedName>
        <fullName evidence="1">Uncharacterized protein</fullName>
    </submittedName>
</protein>
<dbReference type="AlphaFoldDB" id="A0A498IZK0"/>
<name>A0A498IZK0_MALDO</name>
<proteinExistence type="predicted"/>
<dbReference type="Proteomes" id="UP000290289">
    <property type="component" value="Chromosome 9"/>
</dbReference>
<evidence type="ECO:0000313" key="1">
    <source>
        <dbReference type="EMBL" id="RXH88496.1"/>
    </source>
</evidence>
<sequence length="173" mass="19545">MDVCTARKVKGGVMVQQVDNEGDKGGDGNLGVQLATKEEESYKGMFKNLSQVSHVLGVMCQKASLFDHLEHVDKLAFSGQLVHEFSLRRVANQGVKYLEGLSYLIGCEVTQFTKKDFCLITRLRYEEPYYIDVEPSNIRICGSIFLRNLSLLERVARVGERRAKVKQISPTRK</sequence>
<evidence type="ECO:0000313" key="2">
    <source>
        <dbReference type="Proteomes" id="UP000290289"/>
    </source>
</evidence>
<keyword evidence="2" id="KW-1185">Reference proteome</keyword>
<organism evidence="1 2">
    <name type="scientific">Malus domestica</name>
    <name type="common">Apple</name>
    <name type="synonym">Pyrus malus</name>
    <dbReference type="NCBI Taxonomy" id="3750"/>
    <lineage>
        <taxon>Eukaryota</taxon>
        <taxon>Viridiplantae</taxon>
        <taxon>Streptophyta</taxon>
        <taxon>Embryophyta</taxon>
        <taxon>Tracheophyta</taxon>
        <taxon>Spermatophyta</taxon>
        <taxon>Magnoliopsida</taxon>
        <taxon>eudicotyledons</taxon>
        <taxon>Gunneridae</taxon>
        <taxon>Pentapetalae</taxon>
        <taxon>rosids</taxon>
        <taxon>fabids</taxon>
        <taxon>Rosales</taxon>
        <taxon>Rosaceae</taxon>
        <taxon>Amygdaloideae</taxon>
        <taxon>Maleae</taxon>
        <taxon>Malus</taxon>
    </lineage>
</organism>
<gene>
    <name evidence="1" type="ORF">DVH24_000095</name>
</gene>
<reference evidence="1 2" key="1">
    <citation type="submission" date="2018-10" db="EMBL/GenBank/DDBJ databases">
        <title>A high-quality apple genome assembly.</title>
        <authorList>
            <person name="Hu J."/>
        </authorList>
    </citation>
    <scope>NUCLEOTIDE SEQUENCE [LARGE SCALE GENOMIC DNA]</scope>
    <source>
        <strain evidence="2">cv. HFTH1</strain>
        <tissue evidence="1">Young leaf</tissue>
    </source>
</reference>
<comment type="caution">
    <text evidence="1">The sequence shown here is derived from an EMBL/GenBank/DDBJ whole genome shotgun (WGS) entry which is preliminary data.</text>
</comment>
<dbReference type="EMBL" id="RDQH01000335">
    <property type="protein sequence ID" value="RXH88496.1"/>
    <property type="molecule type" value="Genomic_DNA"/>
</dbReference>
<accession>A0A498IZK0</accession>